<proteinExistence type="predicted"/>
<dbReference type="InterPro" id="IPR038713">
    <property type="entry name" value="Terminase_Gp1_N_sf"/>
</dbReference>
<evidence type="ECO:0000313" key="1">
    <source>
        <dbReference type="EMBL" id="GBR72821.1"/>
    </source>
</evidence>
<gene>
    <name evidence="1" type="ORF">NO1_0285</name>
</gene>
<accession>A0A388TAT6</accession>
<protein>
    <submittedName>
        <fullName evidence="1">Uncharacterized protein</fullName>
    </submittedName>
</protein>
<dbReference type="Proteomes" id="UP000269352">
    <property type="component" value="Unassembled WGS sequence"/>
</dbReference>
<dbReference type="AlphaFoldDB" id="A0A388TAT6"/>
<name>A0A388TAT6_TERA1</name>
<keyword evidence="2" id="KW-1185">Reference proteome</keyword>
<evidence type="ECO:0000313" key="2">
    <source>
        <dbReference type="Proteomes" id="UP000269352"/>
    </source>
</evidence>
<dbReference type="Gene3D" id="1.10.10.1400">
    <property type="entry name" value="Terminase, small subunit, N-terminal DNA-binding domain, HTH motif"/>
    <property type="match status" value="1"/>
</dbReference>
<sequence>MAGHHLTIKNEAFCRKVALEIKAPYQAYKEVYNPKNSTDKSIREMASKLYHKPHIQLAIKGLQEIDREYLKYDKEKFLRDMDGFIKENKGGNKAVVLRAYELKGKAAGVFANENPVFNNNILNSNTAIINKFAERENQI</sequence>
<reference evidence="1 2" key="1">
    <citation type="journal article" date="2019" name="ISME J.">
        <title>Genome analyses of uncultured TG2/ZB3 bacteria in 'Margulisbacteria' specifically attached to ectosymbiotic spirochetes of protists in the termite gut.</title>
        <authorList>
            <person name="Utami Y.D."/>
            <person name="Kuwahara H."/>
            <person name="Igai K."/>
            <person name="Murakami T."/>
            <person name="Sugaya K."/>
            <person name="Morikawa T."/>
            <person name="Nagura Y."/>
            <person name="Yuki M."/>
            <person name="Deevong P."/>
            <person name="Inoue T."/>
            <person name="Kihara K."/>
            <person name="Lo N."/>
            <person name="Yamada A."/>
            <person name="Ohkuma M."/>
            <person name="Hongoh Y."/>
        </authorList>
    </citation>
    <scope>NUCLEOTIDE SEQUENCE [LARGE SCALE GENOMIC DNA]</scope>
    <source>
        <strain evidence="1">NkOx7-01</strain>
    </source>
</reference>
<organism evidence="1 2">
    <name type="scientific">Termititenax aidoneus</name>
    <dbReference type="NCBI Taxonomy" id="2218524"/>
    <lineage>
        <taxon>Bacteria</taxon>
        <taxon>Bacillati</taxon>
        <taxon>Candidatus Margulisiibacteriota</taxon>
        <taxon>Candidatus Termititenacia</taxon>
        <taxon>Candidatus Termititenacales</taxon>
        <taxon>Candidatus Termititenacaceae</taxon>
        <taxon>Candidatus Termititenax</taxon>
    </lineage>
</organism>
<comment type="caution">
    <text evidence="1">The sequence shown here is derived from an EMBL/GenBank/DDBJ whole genome shotgun (WGS) entry which is preliminary data.</text>
</comment>
<dbReference type="EMBL" id="BGZN01000002">
    <property type="protein sequence ID" value="GBR72821.1"/>
    <property type="molecule type" value="Genomic_DNA"/>
</dbReference>